<proteinExistence type="predicted"/>
<dbReference type="Proteomes" id="UP000530928">
    <property type="component" value="Unassembled WGS sequence"/>
</dbReference>
<comment type="caution">
    <text evidence="1">The sequence shown here is derived from an EMBL/GenBank/DDBJ whole genome shotgun (WGS) entry which is preliminary data.</text>
</comment>
<sequence length="137" mass="15455">MQYLSGDRLSSLADEGETWSVSGMPTDAFAEQPINVLKPRVLSWLLKTASSKTSREYRGSFLYGELMKVEGGTYLKPWEKAKFTFRLELDKRQRIIRLVTSTELKGNTNTTDTRLSGWGSDVKITAPPAAEVYDTRL</sequence>
<name>A0A7W0CNV1_9ACTN</name>
<dbReference type="RefSeq" id="WP_181613161.1">
    <property type="nucleotide sequence ID" value="NZ_BAABAM010000004.1"/>
</dbReference>
<organism evidence="1 2">
    <name type="scientific">Nonomuraea soli</name>
    <dbReference type="NCBI Taxonomy" id="1032476"/>
    <lineage>
        <taxon>Bacteria</taxon>
        <taxon>Bacillati</taxon>
        <taxon>Actinomycetota</taxon>
        <taxon>Actinomycetes</taxon>
        <taxon>Streptosporangiales</taxon>
        <taxon>Streptosporangiaceae</taxon>
        <taxon>Nonomuraea</taxon>
    </lineage>
</organism>
<gene>
    <name evidence="1" type="ORF">HNR30_005752</name>
</gene>
<dbReference type="EMBL" id="JACDUR010000006">
    <property type="protein sequence ID" value="MBA2894380.1"/>
    <property type="molecule type" value="Genomic_DNA"/>
</dbReference>
<reference evidence="1 2" key="1">
    <citation type="submission" date="2020-07" db="EMBL/GenBank/DDBJ databases">
        <title>Genomic Encyclopedia of Type Strains, Phase IV (KMG-IV): sequencing the most valuable type-strain genomes for metagenomic binning, comparative biology and taxonomic classification.</title>
        <authorList>
            <person name="Goeker M."/>
        </authorList>
    </citation>
    <scope>NUCLEOTIDE SEQUENCE [LARGE SCALE GENOMIC DNA]</scope>
    <source>
        <strain evidence="1 2">DSM 45533</strain>
    </source>
</reference>
<keyword evidence="2" id="KW-1185">Reference proteome</keyword>
<dbReference type="AlphaFoldDB" id="A0A7W0CNV1"/>
<evidence type="ECO:0000313" key="1">
    <source>
        <dbReference type="EMBL" id="MBA2894380.1"/>
    </source>
</evidence>
<accession>A0A7W0CNV1</accession>
<evidence type="ECO:0000313" key="2">
    <source>
        <dbReference type="Proteomes" id="UP000530928"/>
    </source>
</evidence>
<protein>
    <submittedName>
        <fullName evidence="1">Uncharacterized protein</fullName>
    </submittedName>
</protein>